<organism evidence="3">
    <name type="scientific">marine sediment metagenome</name>
    <dbReference type="NCBI Taxonomy" id="412755"/>
    <lineage>
        <taxon>unclassified sequences</taxon>
        <taxon>metagenomes</taxon>
        <taxon>ecological metagenomes</taxon>
    </lineage>
</organism>
<keyword evidence="1" id="KW-0680">Restriction system</keyword>
<accession>X1G730</accession>
<dbReference type="InterPro" id="IPR029063">
    <property type="entry name" value="SAM-dependent_MTases_sf"/>
</dbReference>
<protein>
    <recommendedName>
        <fullName evidence="2">DNA methylase adenine-specific domain-containing protein</fullName>
    </recommendedName>
</protein>
<evidence type="ECO:0000256" key="1">
    <source>
        <dbReference type="ARBA" id="ARBA00022747"/>
    </source>
</evidence>
<dbReference type="GO" id="GO:0003677">
    <property type="term" value="F:DNA binding"/>
    <property type="evidence" value="ECO:0007669"/>
    <property type="project" value="InterPro"/>
</dbReference>
<feature type="domain" description="DNA methylase adenine-specific" evidence="2">
    <location>
        <begin position="11"/>
        <end position="109"/>
    </location>
</feature>
<reference evidence="3" key="1">
    <citation type="journal article" date="2014" name="Front. Microbiol.">
        <title>High frequency of phylogenetically diverse reductive dehalogenase-homologous genes in deep subseafloor sedimentary metagenomes.</title>
        <authorList>
            <person name="Kawai M."/>
            <person name="Futagami T."/>
            <person name="Toyoda A."/>
            <person name="Takaki Y."/>
            <person name="Nishi S."/>
            <person name="Hori S."/>
            <person name="Arai W."/>
            <person name="Tsubouchi T."/>
            <person name="Morono Y."/>
            <person name="Uchiyama I."/>
            <person name="Ito T."/>
            <person name="Fujiyama A."/>
            <person name="Inagaki F."/>
            <person name="Takami H."/>
        </authorList>
    </citation>
    <scope>NUCLEOTIDE SEQUENCE</scope>
    <source>
        <strain evidence="3">Expedition CK06-06</strain>
    </source>
</reference>
<feature type="non-terminal residue" evidence="3">
    <location>
        <position position="109"/>
    </location>
</feature>
<name>X1G730_9ZZZZ</name>
<dbReference type="EMBL" id="BARU01016826">
    <property type="protein sequence ID" value="GAH53037.1"/>
    <property type="molecule type" value="Genomic_DNA"/>
</dbReference>
<gene>
    <name evidence="3" type="ORF">S03H2_27943</name>
</gene>
<dbReference type="Gene3D" id="3.40.50.150">
    <property type="entry name" value="Vaccinia Virus protein VP39"/>
    <property type="match status" value="1"/>
</dbReference>
<dbReference type="PRINTS" id="PR00507">
    <property type="entry name" value="N12N6MTFRASE"/>
</dbReference>
<dbReference type="PANTHER" id="PTHR42998">
    <property type="entry name" value="TYPE I RESTRICTION ENZYME HINDVIIP M PROTEIN-RELATED"/>
    <property type="match status" value="1"/>
</dbReference>
<evidence type="ECO:0000313" key="3">
    <source>
        <dbReference type="EMBL" id="GAH53037.1"/>
    </source>
</evidence>
<dbReference type="InterPro" id="IPR002052">
    <property type="entry name" value="DNA_methylase_N6_adenine_CS"/>
</dbReference>
<dbReference type="InterPro" id="IPR052916">
    <property type="entry name" value="Type-I_RE_MTase_Subunit"/>
</dbReference>
<dbReference type="GO" id="GO:0009307">
    <property type="term" value="P:DNA restriction-modification system"/>
    <property type="evidence" value="ECO:0007669"/>
    <property type="project" value="UniProtKB-KW"/>
</dbReference>
<dbReference type="Pfam" id="PF02384">
    <property type="entry name" value="N6_Mtase"/>
    <property type="match status" value="1"/>
</dbReference>
<dbReference type="SUPFAM" id="SSF53335">
    <property type="entry name" value="S-adenosyl-L-methionine-dependent methyltransferases"/>
    <property type="match status" value="1"/>
</dbReference>
<dbReference type="GO" id="GO:0032259">
    <property type="term" value="P:methylation"/>
    <property type="evidence" value="ECO:0007669"/>
    <property type="project" value="InterPro"/>
</dbReference>
<proteinExistence type="predicted"/>
<dbReference type="GO" id="GO:0008170">
    <property type="term" value="F:N-methyltransferase activity"/>
    <property type="evidence" value="ECO:0007669"/>
    <property type="project" value="InterPro"/>
</dbReference>
<sequence>MAIVGDGRGGIFCADSLVNPEEWIPLQREKIKLGSFNVLLTNPPFGSKIPITSKSILEEYELGFKWKLDKKTRKWERTDKILDKQVPQILFIERCLQLLKPGGRMAIVL</sequence>
<dbReference type="PANTHER" id="PTHR42998:SF1">
    <property type="entry name" value="TYPE I RESTRICTION ENZYME HINDI METHYLASE SUBUNIT"/>
    <property type="match status" value="1"/>
</dbReference>
<dbReference type="AlphaFoldDB" id="X1G730"/>
<comment type="caution">
    <text evidence="3">The sequence shown here is derived from an EMBL/GenBank/DDBJ whole genome shotgun (WGS) entry which is preliminary data.</text>
</comment>
<evidence type="ECO:0000259" key="2">
    <source>
        <dbReference type="Pfam" id="PF02384"/>
    </source>
</evidence>
<dbReference type="PROSITE" id="PS00092">
    <property type="entry name" value="N6_MTASE"/>
    <property type="match status" value="1"/>
</dbReference>
<dbReference type="InterPro" id="IPR003356">
    <property type="entry name" value="DNA_methylase_A-5"/>
</dbReference>